<dbReference type="InterPro" id="IPR009057">
    <property type="entry name" value="Homeodomain-like_sf"/>
</dbReference>
<dbReference type="GO" id="GO:0000981">
    <property type="term" value="F:DNA-binding transcription factor activity, RNA polymerase II-specific"/>
    <property type="evidence" value="ECO:0007669"/>
    <property type="project" value="InterPro"/>
</dbReference>
<feature type="compositionally biased region" description="Low complexity" evidence="7">
    <location>
        <begin position="1069"/>
        <end position="1083"/>
    </location>
</feature>
<keyword evidence="4 6" id="KW-0371">Homeobox</keyword>
<evidence type="ECO:0000256" key="3">
    <source>
        <dbReference type="ARBA" id="ARBA00023125"/>
    </source>
</evidence>
<accession>A0A3Q0KPT3</accession>
<feature type="region of interest" description="Disordered" evidence="7">
    <location>
        <begin position="551"/>
        <end position="628"/>
    </location>
</feature>
<evidence type="ECO:0000313" key="10">
    <source>
        <dbReference type="WBParaSite" id="Smp_149230.1"/>
    </source>
</evidence>
<feature type="region of interest" description="Disordered" evidence="7">
    <location>
        <begin position="258"/>
        <end position="281"/>
    </location>
</feature>
<feature type="compositionally biased region" description="Basic and acidic residues" evidence="7">
    <location>
        <begin position="72"/>
        <end position="84"/>
    </location>
</feature>
<evidence type="ECO:0000256" key="6">
    <source>
        <dbReference type="PROSITE-ProRule" id="PRU00108"/>
    </source>
</evidence>
<dbReference type="AlphaFoldDB" id="A0A3Q0KPT3"/>
<dbReference type="FunFam" id="1.10.10.60:FF:000003">
    <property type="entry name" value="Iroquois-class homeobox protein IRX"/>
    <property type="match status" value="1"/>
</dbReference>
<feature type="compositionally biased region" description="Acidic residues" evidence="7">
    <location>
        <begin position="85"/>
        <end position="95"/>
    </location>
</feature>
<dbReference type="WBParaSite" id="Smp_149230.1">
    <property type="protein sequence ID" value="Smp_149230.1"/>
    <property type="gene ID" value="Smp_149230"/>
</dbReference>
<keyword evidence="9" id="KW-1185">Reference proteome</keyword>
<name>A0A3Q0KPT3_SCHMA</name>
<feature type="region of interest" description="Disordered" evidence="7">
    <location>
        <begin position="59"/>
        <end position="102"/>
    </location>
</feature>
<dbReference type="PANTHER" id="PTHR11211">
    <property type="entry name" value="IROQUOIS-CLASS HOMEODOMAIN PROTEIN IRX"/>
    <property type="match status" value="1"/>
</dbReference>
<feature type="compositionally biased region" description="Low complexity" evidence="7">
    <location>
        <begin position="778"/>
        <end position="790"/>
    </location>
</feature>
<keyword evidence="5 6" id="KW-0539">Nucleus</keyword>
<dbReference type="PANTHER" id="PTHR11211:SF15">
    <property type="entry name" value="IROQUOIS-CLASS HOMEODOMAIN PROTEIN IRX-2"/>
    <property type="match status" value="1"/>
</dbReference>
<evidence type="ECO:0000313" key="9">
    <source>
        <dbReference type="Proteomes" id="UP000008854"/>
    </source>
</evidence>
<feature type="domain" description="Homeobox" evidence="8">
    <location>
        <begin position="486"/>
        <end position="549"/>
    </location>
</feature>
<dbReference type="STRING" id="6183.A0A3Q0KPT3"/>
<dbReference type="Proteomes" id="UP000008854">
    <property type="component" value="Unassembled WGS sequence"/>
</dbReference>
<proteinExistence type="inferred from homology"/>
<evidence type="ECO:0000256" key="7">
    <source>
        <dbReference type="SAM" id="MobiDB-lite"/>
    </source>
</evidence>
<feature type="DNA-binding region" description="Homeobox" evidence="6">
    <location>
        <begin position="488"/>
        <end position="550"/>
    </location>
</feature>
<evidence type="ECO:0000256" key="4">
    <source>
        <dbReference type="ARBA" id="ARBA00023155"/>
    </source>
</evidence>
<dbReference type="GO" id="GO:0000978">
    <property type="term" value="F:RNA polymerase II cis-regulatory region sequence-specific DNA binding"/>
    <property type="evidence" value="ECO:0007669"/>
    <property type="project" value="TreeGrafter"/>
</dbReference>
<evidence type="ECO:0000259" key="8">
    <source>
        <dbReference type="PROSITE" id="PS50071"/>
    </source>
</evidence>
<feature type="region of interest" description="Disordered" evidence="7">
    <location>
        <begin position="770"/>
        <end position="792"/>
    </location>
</feature>
<comment type="subcellular location">
    <subcellularLocation>
        <location evidence="1 6">Nucleus</location>
    </subcellularLocation>
</comment>
<feature type="region of interest" description="Disordered" evidence="7">
    <location>
        <begin position="706"/>
        <end position="728"/>
    </location>
</feature>
<feature type="region of interest" description="Disordered" evidence="7">
    <location>
        <begin position="1063"/>
        <end position="1083"/>
    </location>
</feature>
<comment type="similarity">
    <text evidence="2">Belongs to the TALE/IRO homeobox family.</text>
</comment>
<evidence type="ECO:0000256" key="5">
    <source>
        <dbReference type="ARBA" id="ARBA00023242"/>
    </source>
</evidence>
<feature type="region of interest" description="Disordered" evidence="7">
    <location>
        <begin position="118"/>
        <end position="159"/>
    </location>
</feature>
<dbReference type="InterPro" id="IPR001356">
    <property type="entry name" value="HD"/>
</dbReference>
<evidence type="ECO:0000256" key="2">
    <source>
        <dbReference type="ARBA" id="ARBA00008446"/>
    </source>
</evidence>
<protein>
    <submittedName>
        <fullName evidence="10">Iroquois homeobox family transcription factor</fullName>
    </submittedName>
</protein>
<dbReference type="InterPro" id="IPR017970">
    <property type="entry name" value="Homeobox_CS"/>
</dbReference>
<feature type="compositionally biased region" description="Pro residues" evidence="7">
    <location>
        <begin position="124"/>
        <end position="139"/>
    </location>
</feature>
<dbReference type="SUPFAM" id="SSF46689">
    <property type="entry name" value="Homeodomain-like"/>
    <property type="match status" value="1"/>
</dbReference>
<dbReference type="InterPro" id="IPR008422">
    <property type="entry name" value="KN_HD"/>
</dbReference>
<evidence type="ECO:0000256" key="1">
    <source>
        <dbReference type="ARBA" id="ARBA00004123"/>
    </source>
</evidence>
<feature type="compositionally biased region" description="Acidic residues" evidence="7">
    <location>
        <begin position="563"/>
        <end position="594"/>
    </location>
</feature>
<reference evidence="9" key="1">
    <citation type="journal article" date="2012" name="PLoS Negl. Trop. Dis.">
        <title>A systematically improved high quality genome and transcriptome of the human blood fluke Schistosoma mansoni.</title>
        <authorList>
            <person name="Protasio A.V."/>
            <person name="Tsai I.J."/>
            <person name="Babbage A."/>
            <person name="Nichol S."/>
            <person name="Hunt M."/>
            <person name="Aslett M.A."/>
            <person name="De Silva N."/>
            <person name="Velarde G.S."/>
            <person name="Anderson T.J."/>
            <person name="Clark R.C."/>
            <person name="Davidson C."/>
            <person name="Dillon G.P."/>
            <person name="Holroyd N.E."/>
            <person name="LoVerde P.T."/>
            <person name="Lloyd C."/>
            <person name="McQuillan J."/>
            <person name="Oliveira G."/>
            <person name="Otto T.D."/>
            <person name="Parker-Manuel S.J."/>
            <person name="Quail M.A."/>
            <person name="Wilson R.A."/>
            <person name="Zerlotini A."/>
            <person name="Dunne D.W."/>
            <person name="Berriman M."/>
        </authorList>
    </citation>
    <scope>NUCLEOTIDE SEQUENCE [LARGE SCALE GENOMIC DNA]</scope>
    <source>
        <strain evidence="9">Puerto Rican</strain>
    </source>
</reference>
<dbReference type="PROSITE" id="PS00027">
    <property type="entry name" value="HOMEOBOX_1"/>
    <property type="match status" value="1"/>
</dbReference>
<dbReference type="InParanoid" id="A0A3Q0KPT3"/>
<dbReference type="PROSITE" id="PS50071">
    <property type="entry name" value="HOMEOBOX_2"/>
    <property type="match status" value="1"/>
</dbReference>
<dbReference type="Pfam" id="PF05920">
    <property type="entry name" value="Homeobox_KN"/>
    <property type="match status" value="1"/>
</dbReference>
<dbReference type="Gene3D" id="1.10.10.60">
    <property type="entry name" value="Homeodomain-like"/>
    <property type="match status" value="1"/>
</dbReference>
<sequence length="1204" mass="136386">MINSTSSSSSSPSLSFNRPKSLSPSLSLSYDDTNRILFNDLEYGKQTIDNNNNNTNKLNLMISTSNDSNNHCGHEDDDHDHDDSDPNDEDHENGEETNGYNPIEISEKSYSHLNVYKHCDKQCDPPPPAPPVPPPAPLPHPHHQHHHSTFYSPNHESTDMMPLTKKSRISSSNELNCIRLDNDLNQSKLHHIEDDDDDDTVILTTTSHQCTSSITTSSKSLFHSIEFGIHNTPKSNETIDLQYNSGFRPRFQYPHQYHSNYQSNNNDIDQHQSSYHNDTTCQSTSPLHNYFSSFTFNHLPYYYHLNSKHSNQYDLNNGHELLNHSILNGNNGVDYLHKSNMNTSSSSNNSNDTFSNNNNTNNNGLMITHRNPSHITTTTTTNNTNNNNSTIATPTEEQFINSRHMIPSFHSSIINTMNENNNPITFPSVIPNLSSNQTNPLTISSSYTRNVNECRDNISKLSNINWTSNNTSSHPYRGQIGYSNEFANTTRRRNATKESTTTLKAWLQEHIKNPYPTKGEKIMLAIITKMTLTQVSTWFANARRRLKKENKMTWTPKHRGEEQNDDDDDDDDDDADDDDDEDREVDDGDNDIDNDEGHRSEGCRITNHQSIYNDNDNGHDGDIDDEMTGSEEDLNLTKLPFNQSRNHATLKDSTNHNYYRNYSLNKNGKLNKFIMKSDSLKPSYHKNNELYIENELIHKRKQEPFHNYTFIPPPPSSSSSSTLTSSSSFPSSSSSNSTFLHHIQPFDFFLNDQYDKMNSTLNSLNTFNKQHHHHNLQPTTSSPSSSSTSTQLNHSIVNHLNEYQDKAESKLVNSSECNLSNWTDTIPTSLSINKYDSIPFGQQSYQNLSFPYYMQENLHVSPYIHGLDTSNKVYSSFNPIISSTNLLNSNKTNLKSNHLSTDIPLLSPSTSSSPPSTCSPLSSLSLITATTTTVTTTTNSIYTNFPNTMHLLTSKSFPLSNNNHSQLINPMNTIHNHDRISFTNLFNPKDLLSSKMNSIHDNYGTNIDSMTDNNNYQQQRLPFLSEINNHNNSTTSITIPSTMTMSTINSLWSSQLKQLTRLDDGGLDNSSDQIVSSGGSSSNSVTPFQQFINSSLSMQFTTTDNNNNNNNNYTTTNNNLNSISSRLQSNETITTTSSTTDTTNITDNHISNISNRQFTHDDLHTLSSTLWSNERFNNNTYNTELNHNTFYQPIYNSMYTMPTR</sequence>
<feature type="compositionally biased region" description="Low complexity" evidence="7">
    <location>
        <begin position="717"/>
        <end position="728"/>
    </location>
</feature>
<dbReference type="GO" id="GO:0005634">
    <property type="term" value="C:nucleus"/>
    <property type="evidence" value="ECO:0007669"/>
    <property type="project" value="UniProtKB-SubCell"/>
</dbReference>
<dbReference type="GO" id="GO:0030182">
    <property type="term" value="P:neuron differentiation"/>
    <property type="evidence" value="ECO:0007669"/>
    <property type="project" value="TreeGrafter"/>
</dbReference>
<organism evidence="9 10">
    <name type="scientific">Schistosoma mansoni</name>
    <name type="common">Blood fluke</name>
    <dbReference type="NCBI Taxonomy" id="6183"/>
    <lineage>
        <taxon>Eukaryota</taxon>
        <taxon>Metazoa</taxon>
        <taxon>Spiralia</taxon>
        <taxon>Lophotrochozoa</taxon>
        <taxon>Platyhelminthes</taxon>
        <taxon>Trematoda</taxon>
        <taxon>Digenea</taxon>
        <taxon>Strigeidida</taxon>
        <taxon>Schistosomatoidea</taxon>
        <taxon>Schistosomatidae</taxon>
        <taxon>Schistosoma</taxon>
    </lineage>
</organism>
<keyword evidence="3 6" id="KW-0238">DNA-binding</keyword>
<dbReference type="CDD" id="cd00086">
    <property type="entry name" value="homeodomain"/>
    <property type="match status" value="1"/>
</dbReference>
<dbReference type="SMART" id="SM00389">
    <property type="entry name" value="HOX"/>
    <property type="match status" value="1"/>
</dbReference>
<feature type="region of interest" description="Disordered" evidence="7">
    <location>
        <begin position="339"/>
        <end position="359"/>
    </location>
</feature>
<feature type="region of interest" description="Disordered" evidence="7">
    <location>
        <begin position="1"/>
        <end position="28"/>
    </location>
</feature>
<reference evidence="10" key="2">
    <citation type="submission" date="2018-12" db="UniProtKB">
        <authorList>
            <consortium name="WormBaseParasite"/>
        </authorList>
    </citation>
    <scope>IDENTIFICATION</scope>
    <source>
        <strain evidence="10">Puerto Rican</strain>
    </source>
</reference>
<dbReference type="GO" id="GO:0048468">
    <property type="term" value="P:cell development"/>
    <property type="evidence" value="ECO:0007669"/>
    <property type="project" value="TreeGrafter"/>
</dbReference>